<evidence type="ECO:0008006" key="4">
    <source>
        <dbReference type="Google" id="ProtNLM"/>
    </source>
</evidence>
<protein>
    <recommendedName>
        <fullName evidence="4">Transmembrane protein</fullName>
    </recommendedName>
</protein>
<accession>A0ABN8AL80</accession>
<evidence type="ECO:0000313" key="2">
    <source>
        <dbReference type="EMBL" id="CAG9931403.1"/>
    </source>
</evidence>
<feature type="transmembrane region" description="Helical" evidence="1">
    <location>
        <begin position="36"/>
        <end position="59"/>
    </location>
</feature>
<keyword evidence="1" id="KW-0812">Transmembrane</keyword>
<sequence length="262" mass="28412">MLFGYSEAKMEARKVNAANGWLWIKQGYWLFKKSPVLWVVLATIGVTGLLGISTIPVIGDPLATLLFPVLLAGYMCGCHALEHDKELELSHLFAGFHNNTSQLVTLGGISLISQMLILGVMMLAGGATLVSILMSGKPVNNPEILAQAATGAGIALMLGMALFSVLLMSMQFAPMLIIFEKMSPIDALKTSLLACLRNILPLSLYGGMMLLFMMIATMPVMLGWLVLLPVMISSMYAIYRNLFPTPTEIAMALEGEIITRDQ</sequence>
<feature type="transmembrane region" description="Helical" evidence="1">
    <location>
        <begin position="221"/>
        <end position="239"/>
    </location>
</feature>
<dbReference type="NCBIfam" id="NF041043">
    <property type="entry name" value="BPSS1780_fam"/>
    <property type="match status" value="1"/>
</dbReference>
<dbReference type="Proteomes" id="UP000839052">
    <property type="component" value="Chromosome"/>
</dbReference>
<feature type="transmembrane region" description="Helical" evidence="1">
    <location>
        <begin position="154"/>
        <end position="179"/>
    </location>
</feature>
<reference evidence="2 3" key="1">
    <citation type="submission" date="2021-10" db="EMBL/GenBank/DDBJ databases">
        <authorList>
            <person name="Koch H."/>
        </authorList>
    </citation>
    <scope>NUCLEOTIDE SEQUENCE [LARGE SCALE GENOMIC DNA]</scope>
    <source>
        <strain evidence="2">6680</strain>
    </source>
</reference>
<dbReference type="InterPro" id="IPR047798">
    <property type="entry name" value="BPSS1780-like"/>
</dbReference>
<evidence type="ECO:0000313" key="3">
    <source>
        <dbReference type="Proteomes" id="UP000839052"/>
    </source>
</evidence>
<proteinExistence type="predicted"/>
<dbReference type="EMBL" id="OU912926">
    <property type="protein sequence ID" value="CAG9931403.1"/>
    <property type="molecule type" value="Genomic_DNA"/>
</dbReference>
<gene>
    <name evidence="2" type="ORF">NTG6680_0150</name>
</gene>
<keyword evidence="3" id="KW-1185">Reference proteome</keyword>
<evidence type="ECO:0000256" key="1">
    <source>
        <dbReference type="SAM" id="Phobius"/>
    </source>
</evidence>
<feature type="transmembrane region" description="Helical" evidence="1">
    <location>
        <begin position="103"/>
        <end position="134"/>
    </location>
</feature>
<name>A0ABN8AL80_9PROT</name>
<organism evidence="2 3">
    <name type="scientific">Candidatus Nitrotoga arctica</name>
    <dbReference type="NCBI Taxonomy" id="453162"/>
    <lineage>
        <taxon>Bacteria</taxon>
        <taxon>Pseudomonadati</taxon>
        <taxon>Pseudomonadota</taxon>
        <taxon>Betaproteobacteria</taxon>
        <taxon>Nitrosomonadales</taxon>
        <taxon>Gallionellaceae</taxon>
        <taxon>Candidatus Nitrotoga</taxon>
    </lineage>
</organism>
<keyword evidence="1" id="KW-1133">Transmembrane helix</keyword>
<keyword evidence="1" id="KW-0472">Membrane</keyword>